<protein>
    <submittedName>
        <fullName evidence="3">SMP-30/gluconolactonase/LRE family protein</fullName>
    </submittedName>
</protein>
<dbReference type="SUPFAM" id="SSF63829">
    <property type="entry name" value="Calcium-dependent phosphotriesterase"/>
    <property type="match status" value="1"/>
</dbReference>
<evidence type="ECO:0000259" key="2">
    <source>
        <dbReference type="Pfam" id="PF08450"/>
    </source>
</evidence>
<evidence type="ECO:0000256" key="1">
    <source>
        <dbReference type="ARBA" id="ARBA00008853"/>
    </source>
</evidence>
<organism evidence="3 4">
    <name type="scientific">Nonomuraea antimicrobica</name>
    <dbReference type="NCBI Taxonomy" id="561173"/>
    <lineage>
        <taxon>Bacteria</taxon>
        <taxon>Bacillati</taxon>
        <taxon>Actinomycetota</taxon>
        <taxon>Actinomycetes</taxon>
        <taxon>Streptosporangiales</taxon>
        <taxon>Streptosporangiaceae</taxon>
        <taxon>Nonomuraea</taxon>
    </lineage>
</organism>
<feature type="domain" description="SMP-30/Gluconolactonase/LRE-like region" evidence="2">
    <location>
        <begin position="29"/>
        <end position="264"/>
    </location>
</feature>
<sequence length="299" mass="31970">MTREFGGDLVPAPRSYGMVDLVLAARAELAEGPCWLDGELLWVDTPRGEVHWTDIRRGRDVVARFGRHLGVVVPADDGTYLAATDEGFAVIDGDRLDVHDPVAAGPGLLMNDGKCDAAGRFWASVNGSEEEPGRGTLRVWAPGRPSRLVDEGFTLLNGIGWSPDDTIMYVVDSVARRLYAYEYDLETGDAGMRETLRHFDDIPGLPDGLAVDAEGCLWVAFYAGSCLLRLAPSGRTIARIGMPVSRPTSCAFGDGTDLYVTSAREGLSADQLHSEPLAGSLWRIDAGVAGAPVAAAAPR</sequence>
<proteinExistence type="inferred from homology"/>
<keyword evidence="4" id="KW-1185">Reference proteome</keyword>
<comment type="similarity">
    <text evidence="1">Belongs to the SMP-30/CGR1 family.</text>
</comment>
<name>A0ABP7D2M5_9ACTN</name>
<evidence type="ECO:0000313" key="4">
    <source>
        <dbReference type="Proteomes" id="UP001500902"/>
    </source>
</evidence>
<reference evidence="4" key="1">
    <citation type="journal article" date="2019" name="Int. J. Syst. Evol. Microbiol.">
        <title>The Global Catalogue of Microorganisms (GCM) 10K type strain sequencing project: providing services to taxonomists for standard genome sequencing and annotation.</title>
        <authorList>
            <consortium name="The Broad Institute Genomics Platform"/>
            <consortium name="The Broad Institute Genome Sequencing Center for Infectious Disease"/>
            <person name="Wu L."/>
            <person name="Ma J."/>
        </authorList>
    </citation>
    <scope>NUCLEOTIDE SEQUENCE [LARGE SCALE GENOMIC DNA]</scope>
    <source>
        <strain evidence="4">JCM 16904</strain>
    </source>
</reference>
<dbReference type="Proteomes" id="UP001500902">
    <property type="component" value="Unassembled WGS sequence"/>
</dbReference>
<gene>
    <name evidence="3" type="ORF">GCM10022224_075470</name>
</gene>
<dbReference type="PANTHER" id="PTHR10907">
    <property type="entry name" value="REGUCALCIN"/>
    <property type="match status" value="1"/>
</dbReference>
<dbReference type="RefSeq" id="WP_344889306.1">
    <property type="nucleotide sequence ID" value="NZ_BAAAZP010000152.1"/>
</dbReference>
<dbReference type="Pfam" id="PF08450">
    <property type="entry name" value="SGL"/>
    <property type="match status" value="1"/>
</dbReference>
<dbReference type="InterPro" id="IPR005511">
    <property type="entry name" value="SMP-30"/>
</dbReference>
<dbReference type="Gene3D" id="2.120.10.30">
    <property type="entry name" value="TolB, C-terminal domain"/>
    <property type="match status" value="1"/>
</dbReference>
<accession>A0ABP7D2M5</accession>
<dbReference type="PANTHER" id="PTHR10907:SF47">
    <property type="entry name" value="REGUCALCIN"/>
    <property type="match status" value="1"/>
</dbReference>
<dbReference type="InterPro" id="IPR011042">
    <property type="entry name" value="6-blade_b-propeller_TolB-like"/>
</dbReference>
<dbReference type="PRINTS" id="PR01790">
    <property type="entry name" value="SMP30FAMILY"/>
</dbReference>
<comment type="caution">
    <text evidence="3">The sequence shown here is derived from an EMBL/GenBank/DDBJ whole genome shotgun (WGS) entry which is preliminary data.</text>
</comment>
<dbReference type="EMBL" id="BAAAZP010000152">
    <property type="protein sequence ID" value="GAA3698383.1"/>
    <property type="molecule type" value="Genomic_DNA"/>
</dbReference>
<dbReference type="InterPro" id="IPR013658">
    <property type="entry name" value="SGL"/>
</dbReference>
<evidence type="ECO:0000313" key="3">
    <source>
        <dbReference type="EMBL" id="GAA3698383.1"/>
    </source>
</evidence>